<gene>
    <name evidence="8" type="ORF">FQ154_09800</name>
</gene>
<evidence type="ECO:0000313" key="8">
    <source>
        <dbReference type="EMBL" id="KAA0977179.1"/>
    </source>
</evidence>
<dbReference type="PANTHER" id="PTHR33841">
    <property type="entry name" value="DNA METHYLTRANSFERASE YEEA-RELATED"/>
    <property type="match status" value="1"/>
</dbReference>
<dbReference type="RefSeq" id="WP_149619554.1">
    <property type="nucleotide sequence ID" value="NZ_VOBL01000008.1"/>
</dbReference>
<dbReference type="GO" id="GO:0006304">
    <property type="term" value="P:DNA modification"/>
    <property type="evidence" value="ECO:0007669"/>
    <property type="project" value="InterPro"/>
</dbReference>
<comment type="catalytic activity">
    <reaction evidence="6">
        <text>a 2'-deoxyadenosine in DNA + S-adenosyl-L-methionine = an N(6)-methyl-2'-deoxyadenosine in DNA + S-adenosyl-L-homocysteine + H(+)</text>
        <dbReference type="Rhea" id="RHEA:15197"/>
        <dbReference type="Rhea" id="RHEA-COMP:12418"/>
        <dbReference type="Rhea" id="RHEA-COMP:12419"/>
        <dbReference type="ChEBI" id="CHEBI:15378"/>
        <dbReference type="ChEBI" id="CHEBI:57856"/>
        <dbReference type="ChEBI" id="CHEBI:59789"/>
        <dbReference type="ChEBI" id="CHEBI:90615"/>
        <dbReference type="ChEBI" id="CHEBI:90616"/>
        <dbReference type="EC" id="2.1.1.72"/>
    </reaction>
</comment>
<dbReference type="PANTHER" id="PTHR33841:SF5">
    <property type="entry name" value="DNA METHYLASE (MODIFICATION METHYLASE) (METHYLTRANSFERASE)-RELATED"/>
    <property type="match status" value="1"/>
</dbReference>
<dbReference type="SUPFAM" id="SSF53335">
    <property type="entry name" value="S-adenosyl-L-methionine-dependent methyltransferases"/>
    <property type="match status" value="1"/>
</dbReference>
<dbReference type="InterPro" id="IPR002052">
    <property type="entry name" value="DNA_methylase_N6_adenine_CS"/>
</dbReference>
<proteinExistence type="inferred from homology"/>
<dbReference type="GO" id="GO:0009007">
    <property type="term" value="F:site-specific DNA-methyltransferase (adenine-specific) activity"/>
    <property type="evidence" value="ECO:0007669"/>
    <property type="project" value="UniProtKB-EC"/>
</dbReference>
<comment type="caution">
    <text evidence="8">The sequence shown here is derived from an EMBL/GenBank/DDBJ whole genome shotgun (WGS) entry which is preliminary data.</text>
</comment>
<evidence type="ECO:0000256" key="4">
    <source>
        <dbReference type="ARBA" id="ARBA00022679"/>
    </source>
</evidence>
<comment type="similarity">
    <text evidence="1">Belongs to the N(4)/N(6)-methyltransferase family.</text>
</comment>
<keyword evidence="3 8" id="KW-0489">Methyltransferase</keyword>
<feature type="domain" description="Type II methyltransferase M.TaqI-like" evidence="7">
    <location>
        <begin position="131"/>
        <end position="226"/>
    </location>
</feature>
<dbReference type="CDD" id="cd02440">
    <property type="entry name" value="AdoMet_MTases"/>
    <property type="match status" value="1"/>
</dbReference>
<evidence type="ECO:0000256" key="1">
    <source>
        <dbReference type="ARBA" id="ARBA00006594"/>
    </source>
</evidence>
<dbReference type="EC" id="2.1.1.72" evidence="2"/>
<keyword evidence="4" id="KW-0808">Transferase</keyword>
<evidence type="ECO:0000256" key="3">
    <source>
        <dbReference type="ARBA" id="ARBA00022603"/>
    </source>
</evidence>
<dbReference type="GO" id="GO:0003676">
    <property type="term" value="F:nucleic acid binding"/>
    <property type="evidence" value="ECO:0007669"/>
    <property type="project" value="InterPro"/>
</dbReference>
<protein>
    <recommendedName>
        <fullName evidence="2">site-specific DNA-methyltransferase (adenine-specific)</fullName>
        <ecNumber evidence="2">2.1.1.72</ecNumber>
    </recommendedName>
</protein>
<dbReference type="Pfam" id="PF07669">
    <property type="entry name" value="Eco57I"/>
    <property type="match status" value="1"/>
</dbReference>
<evidence type="ECO:0000256" key="2">
    <source>
        <dbReference type="ARBA" id="ARBA00011900"/>
    </source>
</evidence>
<dbReference type="InterPro" id="IPR050953">
    <property type="entry name" value="N4_N6_ade-DNA_methylase"/>
</dbReference>
<accession>A0A5B0EIR8</accession>
<dbReference type="InterPro" id="IPR011639">
    <property type="entry name" value="MethylTrfase_TaqI-like_dom"/>
</dbReference>
<organism evidence="8 9">
    <name type="scientific">Paeniglutamicibacter gangotriensis</name>
    <dbReference type="NCBI Taxonomy" id="254787"/>
    <lineage>
        <taxon>Bacteria</taxon>
        <taxon>Bacillati</taxon>
        <taxon>Actinomycetota</taxon>
        <taxon>Actinomycetes</taxon>
        <taxon>Micrococcales</taxon>
        <taxon>Micrococcaceae</taxon>
        <taxon>Paeniglutamicibacter</taxon>
    </lineage>
</organism>
<name>A0A5B0EIR8_9MICC</name>
<dbReference type="Gene3D" id="3.40.50.150">
    <property type="entry name" value="Vaccinia Virus protein VP39"/>
    <property type="match status" value="1"/>
</dbReference>
<keyword evidence="5" id="KW-0949">S-adenosyl-L-methionine</keyword>
<evidence type="ECO:0000259" key="7">
    <source>
        <dbReference type="Pfam" id="PF07669"/>
    </source>
</evidence>
<dbReference type="AlphaFoldDB" id="A0A5B0EIR8"/>
<evidence type="ECO:0000256" key="6">
    <source>
        <dbReference type="ARBA" id="ARBA00047942"/>
    </source>
</evidence>
<evidence type="ECO:0000313" key="9">
    <source>
        <dbReference type="Proteomes" id="UP000323856"/>
    </source>
</evidence>
<evidence type="ECO:0000256" key="5">
    <source>
        <dbReference type="ARBA" id="ARBA00022691"/>
    </source>
</evidence>
<dbReference type="PRINTS" id="PR00507">
    <property type="entry name" value="N12N6MTFRASE"/>
</dbReference>
<dbReference type="GO" id="GO:0032259">
    <property type="term" value="P:methylation"/>
    <property type="evidence" value="ECO:0007669"/>
    <property type="project" value="UniProtKB-KW"/>
</dbReference>
<reference evidence="8 9" key="1">
    <citation type="submission" date="2019-07" db="EMBL/GenBank/DDBJ databases">
        <title>Analysis of the biochemical properties, biological activity and biotechnological potential of siderophores and biosurfactants produced by Antarctic psychrotolerant bacteria.</title>
        <authorList>
            <person name="Styczynski M."/>
            <person name="Krucon T."/>
            <person name="Decewicz P."/>
            <person name="Dziewit L."/>
        </authorList>
    </citation>
    <scope>NUCLEOTIDE SEQUENCE [LARGE SCALE GENOMIC DNA]</scope>
    <source>
        <strain evidence="8 9">ANT_H27</strain>
    </source>
</reference>
<sequence length="498" mass="54775">MNSHDLLETVERRRQSTLQSLDPATQVSLGQYFTPHAAATLIASMPTLPMSGSLKILDPGAGTGSLAASMVARILAESPELHVHLVALEIDEQVAVHLRQTMADLEATVAGTSLVLTTEVLVDDFVDPHGQLDDDFDLVIMNPPYAKLPAASRHRAAMAQLGVQTPNIYAAFLARATLMLKQGGQVVAITPRSFTNGVYFEPFRQFFLDRMAIDHIHVFDSRSTVFSDTGVLQENIIFNAVRGGFVDQVELTASIGHEDEVRLKSVAYGDIVRPTDARNFIRIPVGDEDDAIVAMMLDLPTTLHDLGVTVSTGRVVDFRSRENLIPGVTAGFPMVYPANIKHGLVEHPKDNAKPQWFNFVEESDHKWLVPSGTYVLIKRFSSKEEHRRIVAGIWSNTSNPDCPVAFDNKLNYIHCSGEGLDAELAAGLSIWLNSGPVDKYFRTFSGHTQVNATDLREMRYPTAAELRYLGYGHNGELPSQEAIDQSVMSILGWKEVAA</sequence>
<dbReference type="Proteomes" id="UP000323856">
    <property type="component" value="Unassembled WGS sequence"/>
</dbReference>
<dbReference type="InterPro" id="IPR029063">
    <property type="entry name" value="SAM-dependent_MTases_sf"/>
</dbReference>
<dbReference type="OrthoDB" id="32195at2"/>
<dbReference type="PROSITE" id="PS00092">
    <property type="entry name" value="N6_MTASE"/>
    <property type="match status" value="1"/>
</dbReference>
<dbReference type="EMBL" id="VOBL01000008">
    <property type="protein sequence ID" value="KAA0977179.1"/>
    <property type="molecule type" value="Genomic_DNA"/>
</dbReference>